<gene>
    <name evidence="1" type="ORF">C0068_13160</name>
</gene>
<evidence type="ECO:0000313" key="2">
    <source>
        <dbReference type="Proteomes" id="UP000237222"/>
    </source>
</evidence>
<accession>A0A2S4HD85</accession>
<dbReference type="EMBL" id="PQGG01000031">
    <property type="protein sequence ID" value="POP51953.1"/>
    <property type="molecule type" value="Genomic_DNA"/>
</dbReference>
<proteinExistence type="predicted"/>
<organism evidence="1 2">
    <name type="scientific">Zhongshania marina</name>
    <dbReference type="NCBI Taxonomy" id="2304603"/>
    <lineage>
        <taxon>Bacteria</taxon>
        <taxon>Pseudomonadati</taxon>
        <taxon>Pseudomonadota</taxon>
        <taxon>Gammaproteobacteria</taxon>
        <taxon>Cellvibrionales</taxon>
        <taxon>Spongiibacteraceae</taxon>
        <taxon>Zhongshania</taxon>
    </lineage>
</organism>
<dbReference type="Proteomes" id="UP000237222">
    <property type="component" value="Unassembled WGS sequence"/>
</dbReference>
<name>A0A2S4HD85_9GAMM</name>
<protein>
    <submittedName>
        <fullName evidence="1">Uncharacterized protein</fullName>
    </submittedName>
</protein>
<reference evidence="1 2" key="1">
    <citation type="submission" date="2018-01" db="EMBL/GenBank/DDBJ databases">
        <authorList>
            <person name="Yu X.-D."/>
        </authorList>
    </citation>
    <scope>NUCLEOTIDE SEQUENCE [LARGE SCALE GENOMIC DNA]</scope>
    <source>
        <strain evidence="1 2">ZX-21</strain>
    </source>
</reference>
<dbReference type="AlphaFoldDB" id="A0A2S4HD85"/>
<dbReference type="RefSeq" id="WP_103684936.1">
    <property type="nucleotide sequence ID" value="NZ_PQGG01000031.1"/>
</dbReference>
<comment type="caution">
    <text evidence="1">The sequence shown here is derived from an EMBL/GenBank/DDBJ whole genome shotgun (WGS) entry which is preliminary data.</text>
</comment>
<evidence type="ECO:0000313" key="1">
    <source>
        <dbReference type="EMBL" id="POP51953.1"/>
    </source>
</evidence>
<dbReference type="OrthoDB" id="6891850at2"/>
<sequence length="105" mass="11537">MSTVRDNTWYCCNLGDATLAAPALDNIQAQAEAVLANDVKADECAVYYRHESEGRLHCELVVYFSPRAARMPIAVNLRPCAKPAMQGLSLLFGTANSWSILFSEI</sequence>